<protein>
    <submittedName>
        <fullName evidence="2">Prepilin-type N-terminal cleavage/methylation domain-containing protein</fullName>
    </submittedName>
</protein>
<sequence length="200" mass="20668">MSRHFARPYTAAMRPSGRRQPARGLSLIELLIFIVIVSIALAAVLRVFVQAGTASADPQIQRQALAIAESLLEEVELMPFTFCDPDDANVGSATSSAGCASLSEAGIGPEAGENRYATPQFDNVNDYHGFAMTGIRDLSNTAIAGLSGYSASVSVSASALGSISQGSGDALLITVTVTGPQSTSVSLQGLRARHSPNAAL</sequence>
<proteinExistence type="predicted"/>
<gene>
    <name evidence="2" type="ORF">RQP53_05640</name>
</gene>
<reference evidence="2" key="1">
    <citation type="submission" date="2023-09" db="EMBL/GenBank/DDBJ databases">
        <title>Paucibacter sp. APW11 Genome sequencing and assembly.</title>
        <authorList>
            <person name="Kim I."/>
        </authorList>
    </citation>
    <scope>NUCLEOTIDE SEQUENCE</scope>
    <source>
        <strain evidence="2">APW11</strain>
    </source>
</reference>
<comment type="caution">
    <text evidence="2">The sequence shown here is derived from an EMBL/GenBank/DDBJ whole genome shotgun (WGS) entry which is preliminary data.</text>
</comment>
<dbReference type="EMBL" id="JAVXZY010000002">
    <property type="protein sequence ID" value="MDT8998749.1"/>
    <property type="molecule type" value="Genomic_DNA"/>
</dbReference>
<keyword evidence="1" id="KW-0472">Membrane</keyword>
<organism evidence="2 3">
    <name type="scientific">Roseateles aquae</name>
    <dbReference type="NCBI Taxonomy" id="3077235"/>
    <lineage>
        <taxon>Bacteria</taxon>
        <taxon>Pseudomonadati</taxon>
        <taxon>Pseudomonadota</taxon>
        <taxon>Betaproteobacteria</taxon>
        <taxon>Burkholderiales</taxon>
        <taxon>Sphaerotilaceae</taxon>
        <taxon>Roseateles</taxon>
    </lineage>
</organism>
<feature type="transmembrane region" description="Helical" evidence="1">
    <location>
        <begin position="27"/>
        <end position="49"/>
    </location>
</feature>
<dbReference type="InterPro" id="IPR012902">
    <property type="entry name" value="N_methyl_site"/>
</dbReference>
<dbReference type="Proteomes" id="UP001246372">
    <property type="component" value="Unassembled WGS sequence"/>
</dbReference>
<dbReference type="Pfam" id="PF07963">
    <property type="entry name" value="N_methyl"/>
    <property type="match status" value="1"/>
</dbReference>
<evidence type="ECO:0000313" key="3">
    <source>
        <dbReference type="Proteomes" id="UP001246372"/>
    </source>
</evidence>
<evidence type="ECO:0000313" key="2">
    <source>
        <dbReference type="EMBL" id="MDT8998749.1"/>
    </source>
</evidence>
<keyword evidence="3" id="KW-1185">Reference proteome</keyword>
<accession>A0ABU3P859</accession>
<name>A0ABU3P859_9BURK</name>
<dbReference type="PROSITE" id="PS00409">
    <property type="entry name" value="PROKAR_NTER_METHYL"/>
    <property type="match status" value="1"/>
</dbReference>
<dbReference type="RefSeq" id="WP_315649255.1">
    <property type="nucleotide sequence ID" value="NZ_JAVXZY010000002.1"/>
</dbReference>
<evidence type="ECO:0000256" key="1">
    <source>
        <dbReference type="SAM" id="Phobius"/>
    </source>
</evidence>
<keyword evidence="1" id="KW-1133">Transmembrane helix</keyword>
<keyword evidence="1" id="KW-0812">Transmembrane</keyword>